<keyword evidence="5" id="KW-0804">Transcription</keyword>
<reference evidence="7 8" key="1">
    <citation type="submission" date="2018-06" db="EMBL/GenBank/DDBJ databases">
        <title>The Genome of Cuscuta australis (Dodder) Provides Insight into the Evolution of Plant Parasitism.</title>
        <authorList>
            <person name="Liu H."/>
        </authorList>
    </citation>
    <scope>NUCLEOTIDE SEQUENCE [LARGE SCALE GENOMIC DNA]</scope>
    <source>
        <strain evidence="8">cv. Yunnan</strain>
        <tissue evidence="7">Vines</tissue>
    </source>
</reference>
<protein>
    <recommendedName>
        <fullName evidence="6">Zinc finger PHD-type domain-containing protein</fullName>
    </recommendedName>
</protein>
<dbReference type="Proteomes" id="UP000249390">
    <property type="component" value="Unassembled WGS sequence"/>
</dbReference>
<dbReference type="InterPro" id="IPR058054">
    <property type="entry name" value="Znf_MS1-like"/>
</dbReference>
<dbReference type="Pfam" id="PF25874">
    <property type="entry name" value="WHD_plant_repro"/>
    <property type="match status" value="1"/>
</dbReference>
<dbReference type="AlphaFoldDB" id="A0A328DCW7"/>
<comment type="caution">
    <text evidence="7">The sequence shown here is derived from an EMBL/GenBank/DDBJ whole genome shotgun (WGS) entry which is preliminary data.</text>
</comment>
<dbReference type="InterPro" id="IPR019786">
    <property type="entry name" value="Zinc_finger_PHD-type_CS"/>
</dbReference>
<evidence type="ECO:0000313" key="7">
    <source>
        <dbReference type="EMBL" id="RAL43605.1"/>
    </source>
</evidence>
<dbReference type="PROSITE" id="PS01359">
    <property type="entry name" value="ZF_PHD_1"/>
    <property type="match status" value="1"/>
</dbReference>
<keyword evidence="2" id="KW-0863">Zinc-finger</keyword>
<dbReference type="CDD" id="cd15556">
    <property type="entry name" value="PHD_MMD1_like"/>
    <property type="match status" value="1"/>
</dbReference>
<evidence type="ECO:0000256" key="4">
    <source>
        <dbReference type="ARBA" id="ARBA00023015"/>
    </source>
</evidence>
<keyword evidence="1" id="KW-0479">Metal-binding</keyword>
<dbReference type="GO" id="GO:0008270">
    <property type="term" value="F:zinc ion binding"/>
    <property type="evidence" value="ECO:0007669"/>
    <property type="project" value="UniProtKB-KW"/>
</dbReference>
<evidence type="ECO:0000256" key="5">
    <source>
        <dbReference type="ARBA" id="ARBA00023163"/>
    </source>
</evidence>
<evidence type="ECO:0000259" key="6">
    <source>
        <dbReference type="SMART" id="SM00249"/>
    </source>
</evidence>
<name>A0A328DCW7_9ASTE</name>
<sequence>MKAKKMSPPILEACKKTKKTPKFFGLHTFAEPGFHGFPAGGPFSLNVRSFLQQSCVLEDYAVEGMPVWVTFLVHETKGFAAPFYAIEETVNSSAHQVCYHCRYAGWGHHLVSKTKYHFIIPADDEWNQPLSEGVLDVQTHLLHGVIHCNGFGHLLCINGIEGGSKFICGRDLMDLWDRICSNLQVRSVSVEDLSKKHLMDLRLLYGVAYGHSWFGRWGYRFGHGCFGVMEYDYEGAIHILSSLNLDRVIDDFSSINGSEIPQIVLSYRNLSKAHHLLTLRDLFRFMICFKPKAPSVSFLQPCSSKPLVRSTIQCKPPGKDRSARCRKFANLAACLDRRWPLRRLEFTAEVIVDALREKKQETNSGMSRQEVRDAARAHIGDTGLIDHVLKSMNNVIVGSYVVRRAVNRVTRVLEYTLHELRNGVEVQERSSLAGSDVLGDLYCVYSNMLMGYSQECQTILDTKHFVKEWPFRDELDDLLRFICVVVIPSSMDMETVISCEHIAVPLHSTIGDLKLAIQTAMRDTYCGMEGFVVTSIKGLDGVSDDEVIFGIVESGTQILVTGFGQDTESTDLKWTVECKCGARDDDGERMMSCDACETWQHTRCLGIKDDMAVPPLFVCEACCSKLAPPPPTTTTLPTGYSGGFLELAGCHETPPLIPWLLEADTSLYF</sequence>
<dbReference type="InterPro" id="IPR019787">
    <property type="entry name" value="Znf_PHD-finger"/>
</dbReference>
<accession>A0A328DCW7</accession>
<keyword evidence="4" id="KW-0805">Transcription regulation</keyword>
<dbReference type="InterPro" id="IPR013083">
    <property type="entry name" value="Znf_RING/FYVE/PHD"/>
</dbReference>
<evidence type="ECO:0000256" key="3">
    <source>
        <dbReference type="ARBA" id="ARBA00022833"/>
    </source>
</evidence>
<organism evidence="7 8">
    <name type="scientific">Cuscuta australis</name>
    <dbReference type="NCBI Taxonomy" id="267555"/>
    <lineage>
        <taxon>Eukaryota</taxon>
        <taxon>Viridiplantae</taxon>
        <taxon>Streptophyta</taxon>
        <taxon>Embryophyta</taxon>
        <taxon>Tracheophyta</taxon>
        <taxon>Spermatophyta</taxon>
        <taxon>Magnoliopsida</taxon>
        <taxon>eudicotyledons</taxon>
        <taxon>Gunneridae</taxon>
        <taxon>Pentapetalae</taxon>
        <taxon>asterids</taxon>
        <taxon>lamiids</taxon>
        <taxon>Solanales</taxon>
        <taxon>Convolvulaceae</taxon>
        <taxon>Cuscuteae</taxon>
        <taxon>Cuscuta</taxon>
        <taxon>Cuscuta subgen. Grammica</taxon>
        <taxon>Cuscuta sect. Cleistogrammica</taxon>
    </lineage>
</organism>
<dbReference type="PANTHER" id="PTHR46201">
    <property type="entry name" value="PHD FINGER PROTEIN MALE MEIOCYTE DEATH 1-RELATED"/>
    <property type="match status" value="1"/>
</dbReference>
<evidence type="ECO:0000256" key="1">
    <source>
        <dbReference type="ARBA" id="ARBA00022723"/>
    </source>
</evidence>
<dbReference type="InterPro" id="IPR057765">
    <property type="entry name" value="MS1-like_ubiquitin"/>
</dbReference>
<dbReference type="Gene3D" id="3.30.40.10">
    <property type="entry name" value="Zinc/RING finger domain, C3HC4 (zinc finger)"/>
    <property type="match status" value="1"/>
</dbReference>
<gene>
    <name evidence="7" type="ORF">DM860_017348</name>
</gene>
<evidence type="ECO:0000256" key="2">
    <source>
        <dbReference type="ARBA" id="ARBA00022771"/>
    </source>
</evidence>
<feature type="domain" description="Zinc finger PHD-type" evidence="6">
    <location>
        <begin position="577"/>
        <end position="623"/>
    </location>
</feature>
<dbReference type="Pfam" id="PF00628">
    <property type="entry name" value="PHD"/>
    <property type="match status" value="1"/>
</dbReference>
<dbReference type="SUPFAM" id="SSF57903">
    <property type="entry name" value="FYVE/PHD zinc finger"/>
    <property type="match status" value="1"/>
</dbReference>
<dbReference type="InterPro" id="IPR011011">
    <property type="entry name" value="Znf_FYVE_PHD"/>
</dbReference>
<dbReference type="SMART" id="SM00249">
    <property type="entry name" value="PHD"/>
    <property type="match status" value="1"/>
</dbReference>
<keyword evidence="3" id="KW-0862">Zinc</keyword>
<dbReference type="InterPro" id="IPR059080">
    <property type="entry name" value="WHD_PTC1"/>
</dbReference>
<proteinExistence type="predicted"/>
<dbReference type="InterPro" id="IPR001965">
    <property type="entry name" value="Znf_PHD"/>
</dbReference>
<evidence type="ECO:0000313" key="8">
    <source>
        <dbReference type="Proteomes" id="UP000249390"/>
    </source>
</evidence>
<dbReference type="Pfam" id="PF25565">
    <property type="entry name" value="Ubiquitin_At1g33420"/>
    <property type="match status" value="1"/>
</dbReference>
<dbReference type="PANTHER" id="PTHR46201:SF9">
    <property type="entry name" value="PHD FINGER PROTEIN MALE MEIOCYTE DEATH 1"/>
    <property type="match status" value="1"/>
</dbReference>
<dbReference type="EMBL" id="NQVE01000154">
    <property type="protein sequence ID" value="RAL43605.1"/>
    <property type="molecule type" value="Genomic_DNA"/>
</dbReference>
<keyword evidence="8" id="KW-1185">Reference proteome</keyword>